<dbReference type="EC" id="3.2.2.4" evidence="1"/>
<dbReference type="InterPro" id="IPR035994">
    <property type="entry name" value="Nucleoside_phosphorylase_sf"/>
</dbReference>
<dbReference type="PANTHER" id="PTHR43691">
    <property type="entry name" value="URIDINE PHOSPHORYLASE"/>
    <property type="match status" value="1"/>
</dbReference>
<feature type="domain" description="AMP nucleoside phosphorylase N-terminal" evidence="4">
    <location>
        <begin position="46"/>
        <end position="201"/>
    </location>
</feature>
<dbReference type="InterPro" id="IPR000845">
    <property type="entry name" value="Nucleoside_phosphorylase_d"/>
</dbReference>
<feature type="domain" description="Nucleoside phosphorylase" evidence="3">
    <location>
        <begin position="307"/>
        <end position="476"/>
    </location>
</feature>
<evidence type="ECO:0000313" key="6">
    <source>
        <dbReference type="Proteomes" id="UP000194546"/>
    </source>
</evidence>
<accession>A0A242MUN4</accession>
<dbReference type="GO" id="GO:0044209">
    <property type="term" value="P:AMP salvage"/>
    <property type="evidence" value="ECO:0007669"/>
    <property type="project" value="InterPro"/>
</dbReference>
<evidence type="ECO:0000259" key="3">
    <source>
        <dbReference type="Pfam" id="PF01048"/>
    </source>
</evidence>
<proteinExistence type="inferred from homology"/>
<dbReference type="InterPro" id="IPR018953">
    <property type="entry name" value="AMP_nucleoside_Pase_N"/>
</dbReference>
<organism evidence="5 6">
    <name type="scientific">Caballeronia sordidicola</name>
    <name type="common">Burkholderia sordidicola</name>
    <dbReference type="NCBI Taxonomy" id="196367"/>
    <lineage>
        <taxon>Bacteria</taxon>
        <taxon>Pseudomonadati</taxon>
        <taxon>Pseudomonadota</taxon>
        <taxon>Betaproteobacteria</taxon>
        <taxon>Burkholderiales</taxon>
        <taxon>Burkholderiaceae</taxon>
        <taxon>Caballeronia</taxon>
    </lineage>
</organism>
<dbReference type="Proteomes" id="UP000194546">
    <property type="component" value="Unassembled WGS sequence"/>
</dbReference>
<comment type="similarity">
    <text evidence="1">Belongs to the AMP nucleosidase family.</text>
</comment>
<keyword evidence="1" id="KW-0378">Hydrolase</keyword>
<dbReference type="GO" id="GO:0009116">
    <property type="term" value="P:nucleoside metabolic process"/>
    <property type="evidence" value="ECO:0007669"/>
    <property type="project" value="InterPro"/>
</dbReference>
<dbReference type="AlphaFoldDB" id="A0A242MUN4"/>
<comment type="function">
    <text evidence="1">Catalyzes the hydrolysis of the N-glycosidic bond of AMP to form adenine and ribose 5-phosphate. Involved in regulation of AMP concentrations.</text>
</comment>
<evidence type="ECO:0000313" key="5">
    <source>
        <dbReference type="EMBL" id="OTP75147.1"/>
    </source>
</evidence>
<protein>
    <recommendedName>
        <fullName evidence="1">AMP nucleosidase</fullName>
        <ecNumber evidence="1">3.2.2.4</ecNumber>
    </recommendedName>
</protein>
<dbReference type="Pfam" id="PF10423">
    <property type="entry name" value="AMNp_N"/>
    <property type="match status" value="1"/>
</dbReference>
<dbReference type="SUPFAM" id="SSF53167">
    <property type="entry name" value="Purine and uridine phosphorylases"/>
    <property type="match status" value="1"/>
</dbReference>
<gene>
    <name evidence="1" type="primary">amn</name>
    <name evidence="5" type="ORF">PAMC26510_14500</name>
</gene>
<dbReference type="Gene3D" id="3.30.1730.10">
    <property type="entry name" value="AMP nucleoside phosphorylase, N-terminal domain"/>
    <property type="match status" value="1"/>
</dbReference>
<dbReference type="Gene3D" id="3.40.50.1580">
    <property type="entry name" value="Nucleoside phosphorylase domain"/>
    <property type="match status" value="1"/>
</dbReference>
<reference evidence="5 6" key="1">
    <citation type="submission" date="2017-03" db="EMBL/GenBank/DDBJ databases">
        <title>Genome analysis of strain PAMC 26510.</title>
        <authorList>
            <person name="Oh H.-M."/>
            <person name="Yang J.-A."/>
        </authorList>
    </citation>
    <scope>NUCLEOTIDE SEQUENCE [LARGE SCALE GENOMIC DNA]</scope>
    <source>
        <strain evidence="5 6">PAMC 26510</strain>
    </source>
</reference>
<dbReference type="InterPro" id="IPR011271">
    <property type="entry name" value="AMP_nucleosidase"/>
</dbReference>
<dbReference type="CDD" id="cd17762">
    <property type="entry name" value="AMN"/>
    <property type="match status" value="1"/>
</dbReference>
<comment type="catalytic activity">
    <reaction evidence="1">
        <text>AMP + H2O = D-ribose 5-phosphate + adenine</text>
        <dbReference type="Rhea" id="RHEA:20129"/>
        <dbReference type="ChEBI" id="CHEBI:15377"/>
        <dbReference type="ChEBI" id="CHEBI:16708"/>
        <dbReference type="ChEBI" id="CHEBI:78346"/>
        <dbReference type="ChEBI" id="CHEBI:456215"/>
        <dbReference type="EC" id="3.2.2.4"/>
    </reaction>
</comment>
<dbReference type="HAMAP" id="MF_01932">
    <property type="entry name" value="AMP_nucleosidase"/>
    <property type="match status" value="1"/>
</dbReference>
<name>A0A242MUN4_CABSO</name>
<dbReference type="GO" id="GO:0008714">
    <property type="term" value="F:AMP nucleosidase activity"/>
    <property type="evidence" value="ECO:0007669"/>
    <property type="project" value="UniProtKB-UniRule"/>
</dbReference>
<dbReference type="GO" id="GO:0005829">
    <property type="term" value="C:cytosol"/>
    <property type="evidence" value="ECO:0007669"/>
    <property type="project" value="TreeGrafter"/>
</dbReference>
<dbReference type="NCBIfam" id="NF006142">
    <property type="entry name" value="PRK08292.1"/>
    <property type="match status" value="1"/>
</dbReference>
<dbReference type="InterPro" id="IPR037109">
    <property type="entry name" value="AMP_N_sf"/>
</dbReference>
<comment type="caution">
    <text evidence="5">The sequence shown here is derived from an EMBL/GenBank/DDBJ whole genome shotgun (WGS) entry which is preliminary data.</text>
</comment>
<feature type="region of interest" description="Disordered" evidence="2">
    <location>
        <begin position="19"/>
        <end position="38"/>
    </location>
</feature>
<evidence type="ECO:0000256" key="2">
    <source>
        <dbReference type="SAM" id="MobiDB-lite"/>
    </source>
</evidence>
<evidence type="ECO:0000256" key="1">
    <source>
        <dbReference type="HAMAP-Rule" id="MF_01932"/>
    </source>
</evidence>
<dbReference type="EMBL" id="NBTY01000075">
    <property type="protein sequence ID" value="OTP75147.1"/>
    <property type="molecule type" value="Genomic_DNA"/>
</dbReference>
<sequence length="529" mass="59584">MGVLFFRVNVDSSQERMKNMTNDRTQATHSTPASNFPTESFDDPVAAVARVSAIYEANTGFLRDAFARYRKNKPFSHRVRACYPFVRVRTELNTQIDSRRSYGFVAGPGIFETTLTRPDMFGDYYREQLRLLAKNHHVGIEVGVSAQPIPIHFAFAEGIHLEGDLDRDRLLAMRNIFDMPDLALLDDRIVNGTYEPGPGEPHPLALFTAARVDFSLHRLKHYTATSPTHVQNYVLYTNYQFYIDEFVKLGRKIMSKTDDEETRKYRSEYTSFVEPGDVITGNENLGGVQEELQGVAPARLPQMPAYHLKRADGSGITMINIGVGPSNAKTITDHIAVLRPHAWIMLGHCAGLRNTQRLGDYVLAHGYVREDHVLDADLPLWIPIPALAEVQVALEKAVAQVTKLEGVDLKHVMRTGTVASVDNRNWELRDHREPVQRLSQSRAIALDMESATIAANGFRFRVPYGTLLCVSDKPLHGELKLPGMADQFYRAQVDQHLQIGVMAMELLRMNGLSKLHSRKLRGFAEVAFQ</sequence>
<dbReference type="PANTHER" id="PTHR43691:SF6">
    <property type="entry name" value="AMP NUCLEOSIDASE"/>
    <property type="match status" value="1"/>
</dbReference>
<dbReference type="InterPro" id="IPR047039">
    <property type="entry name" value="AMN_phosphorylase"/>
</dbReference>
<dbReference type="NCBIfam" id="TIGR01717">
    <property type="entry name" value="AMP-nucleosdse"/>
    <property type="match status" value="1"/>
</dbReference>
<dbReference type="Pfam" id="PF01048">
    <property type="entry name" value="PNP_UDP_1"/>
    <property type="match status" value="1"/>
</dbReference>
<evidence type="ECO:0000259" key="4">
    <source>
        <dbReference type="Pfam" id="PF10423"/>
    </source>
</evidence>